<feature type="compositionally biased region" description="Basic residues" evidence="1">
    <location>
        <begin position="59"/>
        <end position="68"/>
    </location>
</feature>
<dbReference type="AlphaFoldDB" id="A0A0M3K254"/>
<sequence length="148" mass="16940">MSGSGSFSYSLNSTSSSSSPSRFAFGPRGKAITKSPSAFSANEMKKTSQRPKAIGNRNSRSHSRMRHSRTTDDATSMANGECSHWQRNYSIDYYRNKCANEFDEQELDSFMEWLMERRRNRGAPKEGIQLAEDDHLKRIEQIRSILFK</sequence>
<reference evidence="4" key="1">
    <citation type="submission" date="2017-02" db="UniProtKB">
        <authorList>
            <consortium name="WormBaseParasite"/>
        </authorList>
    </citation>
    <scope>IDENTIFICATION</scope>
</reference>
<evidence type="ECO:0000313" key="4">
    <source>
        <dbReference type="WBParaSite" id="ASIM_0001498001-mRNA-1"/>
    </source>
</evidence>
<feature type="region of interest" description="Disordered" evidence="1">
    <location>
        <begin position="1"/>
        <end position="78"/>
    </location>
</feature>
<protein>
    <submittedName>
        <fullName evidence="4">Transcription repressor</fullName>
    </submittedName>
</protein>
<proteinExistence type="predicted"/>
<accession>A0A0M3K254</accession>
<gene>
    <name evidence="2" type="ORF">ASIM_LOCUS14390</name>
</gene>
<evidence type="ECO:0000313" key="2">
    <source>
        <dbReference type="EMBL" id="VDK52236.1"/>
    </source>
</evidence>
<dbReference type="Proteomes" id="UP000267096">
    <property type="component" value="Unassembled WGS sequence"/>
</dbReference>
<organism evidence="4">
    <name type="scientific">Anisakis simplex</name>
    <name type="common">Herring worm</name>
    <dbReference type="NCBI Taxonomy" id="6269"/>
    <lineage>
        <taxon>Eukaryota</taxon>
        <taxon>Metazoa</taxon>
        <taxon>Ecdysozoa</taxon>
        <taxon>Nematoda</taxon>
        <taxon>Chromadorea</taxon>
        <taxon>Rhabditida</taxon>
        <taxon>Spirurina</taxon>
        <taxon>Ascaridomorpha</taxon>
        <taxon>Ascaridoidea</taxon>
        <taxon>Anisakidae</taxon>
        <taxon>Anisakis</taxon>
        <taxon>Anisakis simplex complex</taxon>
    </lineage>
</organism>
<evidence type="ECO:0000313" key="3">
    <source>
        <dbReference type="Proteomes" id="UP000267096"/>
    </source>
</evidence>
<dbReference type="OrthoDB" id="10551188at2759"/>
<reference evidence="2 3" key="2">
    <citation type="submission" date="2018-11" db="EMBL/GenBank/DDBJ databases">
        <authorList>
            <consortium name="Pathogen Informatics"/>
        </authorList>
    </citation>
    <scope>NUCLEOTIDE SEQUENCE [LARGE SCALE GENOMIC DNA]</scope>
</reference>
<name>A0A0M3K254_ANISI</name>
<dbReference type="WBParaSite" id="ASIM_0001498001-mRNA-1">
    <property type="protein sequence ID" value="ASIM_0001498001-mRNA-1"/>
    <property type="gene ID" value="ASIM_0001498001"/>
</dbReference>
<feature type="compositionally biased region" description="Low complexity" evidence="1">
    <location>
        <begin position="1"/>
        <end position="21"/>
    </location>
</feature>
<keyword evidence="3" id="KW-1185">Reference proteome</keyword>
<evidence type="ECO:0000256" key="1">
    <source>
        <dbReference type="SAM" id="MobiDB-lite"/>
    </source>
</evidence>
<dbReference type="EMBL" id="UYRR01031735">
    <property type="protein sequence ID" value="VDK52236.1"/>
    <property type="molecule type" value="Genomic_DNA"/>
</dbReference>